<feature type="region of interest" description="Disordered" evidence="1">
    <location>
        <begin position="1"/>
        <end position="29"/>
    </location>
</feature>
<dbReference type="OrthoDB" id="10279226at2759"/>
<reference evidence="2" key="1">
    <citation type="submission" date="2021-01" db="EMBL/GenBank/DDBJ databases">
        <authorList>
            <consortium name="Genoscope - CEA"/>
            <person name="William W."/>
        </authorList>
    </citation>
    <scope>NUCLEOTIDE SEQUENCE</scope>
</reference>
<evidence type="ECO:0000256" key="1">
    <source>
        <dbReference type="SAM" id="MobiDB-lite"/>
    </source>
</evidence>
<proteinExistence type="predicted"/>
<keyword evidence="3" id="KW-1185">Reference proteome</keyword>
<dbReference type="Proteomes" id="UP000683925">
    <property type="component" value="Unassembled WGS sequence"/>
</dbReference>
<dbReference type="AlphaFoldDB" id="A0A8S1TBD4"/>
<name>A0A8S1TBD4_PAROT</name>
<evidence type="ECO:0000313" key="3">
    <source>
        <dbReference type="Proteomes" id="UP000683925"/>
    </source>
</evidence>
<comment type="caution">
    <text evidence="2">The sequence shown here is derived from an EMBL/GenBank/DDBJ whole genome shotgun (WGS) entry which is preliminary data.</text>
</comment>
<sequence>MNQQCPHCRRRLPIPSSITKPRSQKKQSVTQTLKNISLCDLLEEFAKMRNEQHFDLMQFLQEKIKNSEITDDHYPVTQRKKWDLPKKQ</sequence>
<dbReference type="OMA" id="WDLPKKQ"/>
<organism evidence="2 3">
    <name type="scientific">Paramecium octaurelia</name>
    <dbReference type="NCBI Taxonomy" id="43137"/>
    <lineage>
        <taxon>Eukaryota</taxon>
        <taxon>Sar</taxon>
        <taxon>Alveolata</taxon>
        <taxon>Ciliophora</taxon>
        <taxon>Intramacronucleata</taxon>
        <taxon>Oligohymenophorea</taxon>
        <taxon>Peniculida</taxon>
        <taxon>Parameciidae</taxon>
        <taxon>Paramecium</taxon>
    </lineage>
</organism>
<evidence type="ECO:0000313" key="2">
    <source>
        <dbReference type="EMBL" id="CAD8148536.1"/>
    </source>
</evidence>
<feature type="compositionally biased region" description="Polar residues" evidence="1">
    <location>
        <begin position="16"/>
        <end position="29"/>
    </location>
</feature>
<dbReference type="EMBL" id="CAJJDP010000021">
    <property type="protein sequence ID" value="CAD8148536.1"/>
    <property type="molecule type" value="Genomic_DNA"/>
</dbReference>
<accession>A0A8S1TBD4</accession>
<gene>
    <name evidence="2" type="ORF">POCTA_138.1.T0210172</name>
</gene>
<protein>
    <submittedName>
        <fullName evidence="2">Uncharacterized protein</fullName>
    </submittedName>
</protein>